<comment type="function">
    <text evidence="12">Cell wall formation. Adds enolpyruvyl to UDP-N-acetylglucosamine.</text>
</comment>
<dbReference type="PANTHER" id="PTHR43783">
    <property type="entry name" value="UDP-N-ACETYLGLUCOSAMINE 1-CARBOXYVINYLTRANSFERASE"/>
    <property type="match status" value="1"/>
</dbReference>
<dbReference type="NCBIfam" id="TIGR01072">
    <property type="entry name" value="murA"/>
    <property type="match status" value="1"/>
</dbReference>
<dbReference type="GO" id="GO:0008760">
    <property type="term" value="F:UDP-N-acetylglucosamine 1-carboxyvinyltransferase activity"/>
    <property type="evidence" value="ECO:0007669"/>
    <property type="project" value="UniProtKB-UniRule"/>
</dbReference>
<evidence type="ECO:0000256" key="11">
    <source>
        <dbReference type="ARBA" id="ARBA00047527"/>
    </source>
</evidence>
<dbReference type="FunFam" id="3.65.10.10:FF:000001">
    <property type="entry name" value="UDP-N-acetylglucosamine 1-carboxyvinyltransferase"/>
    <property type="match status" value="1"/>
</dbReference>
<dbReference type="NCBIfam" id="NF006873">
    <property type="entry name" value="PRK09369.1"/>
    <property type="match status" value="1"/>
</dbReference>
<evidence type="ECO:0000259" key="13">
    <source>
        <dbReference type="Pfam" id="PF00275"/>
    </source>
</evidence>
<keyword evidence="12" id="KW-0670">Pyruvate</keyword>
<keyword evidence="6 12" id="KW-0133">Cell shape</keyword>
<dbReference type="InterPro" id="IPR036968">
    <property type="entry name" value="Enolpyruvate_Tfrase_sf"/>
</dbReference>
<comment type="caution">
    <text evidence="12">Lacks conserved residue(s) required for the propagation of feature annotation.</text>
</comment>
<dbReference type="SUPFAM" id="SSF55205">
    <property type="entry name" value="EPT/RTPC-like"/>
    <property type="match status" value="1"/>
</dbReference>
<dbReference type="HAMAP" id="MF_00111">
    <property type="entry name" value="MurA"/>
    <property type="match status" value="1"/>
</dbReference>
<comment type="similarity">
    <text evidence="10 12">Belongs to the EPSP synthase family. MurA subfamily.</text>
</comment>
<reference evidence="14 15" key="1">
    <citation type="journal article" date="2019" name="ISME J.">
        <title>Genome analyses of uncultured TG2/ZB3 bacteria in 'Margulisbacteria' specifically attached to ectosymbiotic spirochetes of protists in the termite gut.</title>
        <authorList>
            <person name="Utami Y.D."/>
            <person name="Kuwahara H."/>
            <person name="Igai K."/>
            <person name="Murakami T."/>
            <person name="Sugaya K."/>
            <person name="Morikawa T."/>
            <person name="Nagura Y."/>
            <person name="Yuki M."/>
            <person name="Deevong P."/>
            <person name="Inoue T."/>
            <person name="Kihara K."/>
            <person name="Lo N."/>
            <person name="Yamada A."/>
            <person name="Ohkuma M."/>
            <person name="Hongoh Y."/>
        </authorList>
    </citation>
    <scope>NUCLEOTIDE SEQUENCE [LARGE SCALE GENOMIC DNA]</scope>
    <source>
        <strain evidence="14">NkOx7-01</strain>
    </source>
</reference>
<keyword evidence="8 12" id="KW-0131">Cell cycle</keyword>
<feature type="binding site" evidence="12">
    <location>
        <position position="92"/>
    </location>
    <ligand>
        <name>UDP-N-acetyl-alpha-D-glucosamine</name>
        <dbReference type="ChEBI" id="CHEBI:57705"/>
    </ligand>
</feature>
<dbReference type="EMBL" id="BGZN01000019">
    <property type="protein sequence ID" value="GBR73770.1"/>
    <property type="molecule type" value="Genomic_DNA"/>
</dbReference>
<evidence type="ECO:0000256" key="12">
    <source>
        <dbReference type="HAMAP-Rule" id="MF_00111"/>
    </source>
</evidence>
<keyword evidence="9 12" id="KW-0961">Cell wall biogenesis/degradation</keyword>
<dbReference type="InterPro" id="IPR050068">
    <property type="entry name" value="MurA_subfamily"/>
</dbReference>
<organism evidence="14 15">
    <name type="scientific">Termititenax aidoneus</name>
    <dbReference type="NCBI Taxonomy" id="2218524"/>
    <lineage>
        <taxon>Bacteria</taxon>
        <taxon>Bacillati</taxon>
        <taxon>Candidatus Margulisiibacteriota</taxon>
        <taxon>Candidatus Termititenacia</taxon>
        <taxon>Candidatus Termititenacales</taxon>
        <taxon>Candidatus Termititenacaceae</taxon>
        <taxon>Candidatus Termititenax</taxon>
    </lineage>
</organism>
<keyword evidence="4 12" id="KW-0132">Cell division</keyword>
<evidence type="ECO:0000256" key="5">
    <source>
        <dbReference type="ARBA" id="ARBA00022679"/>
    </source>
</evidence>
<feature type="binding site" evidence="12">
    <location>
        <position position="326"/>
    </location>
    <ligand>
        <name>UDP-N-acetyl-alpha-D-glucosamine</name>
        <dbReference type="ChEBI" id="CHEBI:57705"/>
    </ligand>
</feature>
<feature type="modified residue" description="2-(S-cysteinyl)pyruvic acid O-phosphothioketal" evidence="12">
    <location>
        <position position="116"/>
    </location>
</feature>
<evidence type="ECO:0000256" key="9">
    <source>
        <dbReference type="ARBA" id="ARBA00023316"/>
    </source>
</evidence>
<evidence type="ECO:0000256" key="7">
    <source>
        <dbReference type="ARBA" id="ARBA00022984"/>
    </source>
</evidence>
<comment type="catalytic activity">
    <reaction evidence="11 12">
        <text>phosphoenolpyruvate + UDP-N-acetyl-alpha-D-glucosamine = UDP-N-acetyl-3-O-(1-carboxyvinyl)-alpha-D-glucosamine + phosphate</text>
        <dbReference type="Rhea" id="RHEA:18681"/>
        <dbReference type="ChEBI" id="CHEBI:43474"/>
        <dbReference type="ChEBI" id="CHEBI:57705"/>
        <dbReference type="ChEBI" id="CHEBI:58702"/>
        <dbReference type="ChEBI" id="CHEBI:68483"/>
        <dbReference type="EC" id="2.5.1.7"/>
    </reaction>
</comment>
<accession>A0A388TBI9</accession>
<comment type="pathway">
    <text evidence="2 12">Cell wall biogenesis; peptidoglycan biosynthesis.</text>
</comment>
<evidence type="ECO:0000313" key="15">
    <source>
        <dbReference type="Proteomes" id="UP000269352"/>
    </source>
</evidence>
<dbReference type="AlphaFoldDB" id="A0A388TBI9"/>
<dbReference type="InterPro" id="IPR005750">
    <property type="entry name" value="UDP_GlcNAc_COvinyl_MurA"/>
</dbReference>
<keyword evidence="7 12" id="KW-0573">Peptidoglycan synthesis</keyword>
<dbReference type="Proteomes" id="UP000269352">
    <property type="component" value="Unassembled WGS sequence"/>
</dbReference>
<evidence type="ECO:0000256" key="1">
    <source>
        <dbReference type="ARBA" id="ARBA00004496"/>
    </source>
</evidence>
<dbReference type="InterPro" id="IPR013792">
    <property type="entry name" value="RNA3'P_cycl/enolpyr_Trfase_a/b"/>
</dbReference>
<evidence type="ECO:0000256" key="10">
    <source>
        <dbReference type="ARBA" id="ARBA00038367"/>
    </source>
</evidence>
<evidence type="ECO:0000256" key="3">
    <source>
        <dbReference type="ARBA" id="ARBA00022490"/>
    </source>
</evidence>
<dbReference type="PANTHER" id="PTHR43783:SF1">
    <property type="entry name" value="UDP-N-ACETYLGLUCOSAMINE 1-CARBOXYVINYLTRANSFERASE"/>
    <property type="match status" value="1"/>
</dbReference>
<dbReference type="GO" id="GO:0019277">
    <property type="term" value="P:UDP-N-acetylgalactosamine biosynthetic process"/>
    <property type="evidence" value="ECO:0007669"/>
    <property type="project" value="InterPro"/>
</dbReference>
<dbReference type="CDD" id="cd01555">
    <property type="entry name" value="UdpNAET"/>
    <property type="match status" value="1"/>
</dbReference>
<evidence type="ECO:0000256" key="6">
    <source>
        <dbReference type="ARBA" id="ARBA00022960"/>
    </source>
</evidence>
<keyword evidence="15" id="KW-1185">Reference proteome</keyword>
<dbReference type="Pfam" id="PF00275">
    <property type="entry name" value="EPSP_synthase"/>
    <property type="match status" value="1"/>
</dbReference>
<protein>
    <recommendedName>
        <fullName evidence="12">UDP-N-acetylglucosamine 1-carboxyvinyltransferase</fullName>
        <ecNumber evidence="12">2.5.1.7</ecNumber>
    </recommendedName>
    <alternativeName>
        <fullName evidence="12">Enoylpyruvate transferase</fullName>
    </alternativeName>
    <alternativeName>
        <fullName evidence="12">UDP-N-acetylglucosamine enolpyruvyl transferase</fullName>
        <shortName evidence="12">EPT</shortName>
    </alternativeName>
</protein>
<dbReference type="GO" id="GO:0005737">
    <property type="term" value="C:cytoplasm"/>
    <property type="evidence" value="ECO:0007669"/>
    <property type="project" value="UniProtKB-SubCell"/>
</dbReference>
<feature type="binding site" evidence="12">
    <location>
        <begin position="22"/>
        <end position="23"/>
    </location>
    <ligand>
        <name>phosphoenolpyruvate</name>
        <dbReference type="ChEBI" id="CHEBI:58702"/>
    </ligand>
</feature>
<name>A0A388TBI9_TERA1</name>
<evidence type="ECO:0000256" key="8">
    <source>
        <dbReference type="ARBA" id="ARBA00023306"/>
    </source>
</evidence>
<dbReference type="Gene3D" id="3.65.10.10">
    <property type="entry name" value="Enolpyruvate transferase domain"/>
    <property type="match status" value="2"/>
</dbReference>
<dbReference type="GO" id="GO:0008360">
    <property type="term" value="P:regulation of cell shape"/>
    <property type="evidence" value="ECO:0007669"/>
    <property type="project" value="UniProtKB-KW"/>
</dbReference>
<sequence length="416" mass="44506">MARVKIIGEQPLCGAVKISGAKNSALPIMAATVLLDGESLIANVPELTDITTMVRMLRSINIVAEQNGHNIRIYNKKHLKHLIPYELVTKMRASFFIAGPILAKVGMVRVPMPGGCAIGSRPVDIHLKGFQALGAKVRLEHGFIEIRCPKLKGAYVDFPFPSVGATENIMMAATLAEGTTTITNAAQEPEIVDLAELLNKAGAKISGAGTSAITIHGVSKLNGVEHEIIPDRIEAGTMLLAGLITRGRIAVHNVRPADISALLSALTIAGAKLTVKNNSIEAASGSVWRSADIVTNPHPGFPTDMQAQIMAYLALADGMSTIRETIFENRFMHTSELQRMGANIRTEERIAIIKGVPKLSGAEVKATDLRAGAALWLAGLAAQGETIIYGVEHIERGYEKLTEKLSQLGANIKRIN</sequence>
<dbReference type="GO" id="GO:0071555">
    <property type="term" value="P:cell wall organization"/>
    <property type="evidence" value="ECO:0007669"/>
    <property type="project" value="UniProtKB-KW"/>
</dbReference>
<dbReference type="EC" id="2.5.1.7" evidence="12"/>
<dbReference type="GO" id="GO:0009252">
    <property type="term" value="P:peptidoglycan biosynthetic process"/>
    <property type="evidence" value="ECO:0007669"/>
    <property type="project" value="UniProtKB-UniRule"/>
</dbReference>
<dbReference type="GO" id="GO:0051301">
    <property type="term" value="P:cell division"/>
    <property type="evidence" value="ECO:0007669"/>
    <property type="project" value="UniProtKB-KW"/>
</dbReference>
<dbReference type="InterPro" id="IPR001986">
    <property type="entry name" value="Enolpyruvate_Tfrase_dom"/>
</dbReference>
<comment type="subcellular location">
    <subcellularLocation>
        <location evidence="1 12">Cytoplasm</location>
    </subcellularLocation>
</comment>
<dbReference type="UniPathway" id="UPA00219"/>
<gene>
    <name evidence="12 14" type="primary">murA</name>
    <name evidence="14" type="ORF">NO1_1072</name>
</gene>
<evidence type="ECO:0000313" key="14">
    <source>
        <dbReference type="EMBL" id="GBR73770.1"/>
    </source>
</evidence>
<evidence type="ECO:0000256" key="2">
    <source>
        <dbReference type="ARBA" id="ARBA00004752"/>
    </source>
</evidence>
<comment type="caution">
    <text evidence="14">The sequence shown here is derived from an EMBL/GenBank/DDBJ whole genome shotgun (WGS) entry which is preliminary data.</text>
</comment>
<keyword evidence="5 12" id="KW-0808">Transferase</keyword>
<evidence type="ECO:0000256" key="4">
    <source>
        <dbReference type="ARBA" id="ARBA00022618"/>
    </source>
</evidence>
<keyword evidence="3 12" id="KW-0963">Cytoplasm</keyword>
<feature type="domain" description="Enolpyruvate transferase" evidence="13">
    <location>
        <begin position="9"/>
        <end position="405"/>
    </location>
</feature>
<feature type="active site" description="Proton donor" evidence="12">
    <location>
        <position position="116"/>
    </location>
</feature>
<proteinExistence type="inferred from homology"/>
<feature type="binding site" evidence="12">
    <location>
        <position position="304"/>
    </location>
    <ligand>
        <name>UDP-N-acetyl-alpha-D-glucosamine</name>
        <dbReference type="ChEBI" id="CHEBI:57705"/>
    </ligand>
</feature>